<reference evidence="2" key="1">
    <citation type="submission" date="2022-11" db="UniProtKB">
        <authorList>
            <consortium name="WormBaseParasite"/>
        </authorList>
    </citation>
    <scope>IDENTIFICATION</scope>
</reference>
<organism evidence="1 2">
    <name type="scientific">Panagrolaimus sp. JU765</name>
    <dbReference type="NCBI Taxonomy" id="591449"/>
    <lineage>
        <taxon>Eukaryota</taxon>
        <taxon>Metazoa</taxon>
        <taxon>Ecdysozoa</taxon>
        <taxon>Nematoda</taxon>
        <taxon>Chromadorea</taxon>
        <taxon>Rhabditida</taxon>
        <taxon>Tylenchina</taxon>
        <taxon>Panagrolaimomorpha</taxon>
        <taxon>Panagrolaimoidea</taxon>
        <taxon>Panagrolaimidae</taxon>
        <taxon>Panagrolaimus</taxon>
    </lineage>
</organism>
<sequence length="455" mass="50085">MNAEGLRHSPCSTQIDLAQDDEDLLYYCDQTISRARAETRAQTSNHALRVLYVVSGFTLAFIIAELTGGILANSLAIMTDAFHMISDLASFGISIMAIKFAVKHPTSRYSFGFGISIMAIKFAVKHPTSRYSFGYGRAEVLGALASIVLIWILTGSLVYVAIERIVHQDYDVDADYMLITSGVGVLFNIMIGAILFFGKAEHSHFGMPHNHSHDHGHDHGRDHGHDHGHGHGHDHSHEKPKPLSIIDLEHQKDVHFHGVEADHDHSHDEHGHGQNINIRAAFVHVLGDLVQSIGVVIAALIIKFTGWEIADPICTFLFSVLVLITTGTVIRDTIRVLMECAPSHIDVEQVRADLLAIPGVIGVHSLRLWSVKIDSAAISVHLDTVKQSDLSKIVYDAHQILQHNYNIDFVTVQAQCSSTISQRSHSGTTCSAFTPEPLPSPKDLIDNSHVHVQNE</sequence>
<evidence type="ECO:0000313" key="2">
    <source>
        <dbReference type="WBParaSite" id="JU765_v2.g12857.t2"/>
    </source>
</evidence>
<accession>A0AC34Q4B9</accession>
<proteinExistence type="predicted"/>
<protein>
    <submittedName>
        <fullName evidence="2">Uncharacterized protein</fullName>
    </submittedName>
</protein>
<name>A0AC34Q4B9_9BILA</name>
<evidence type="ECO:0000313" key="1">
    <source>
        <dbReference type="Proteomes" id="UP000887576"/>
    </source>
</evidence>
<dbReference type="WBParaSite" id="JU765_v2.g12857.t2">
    <property type="protein sequence ID" value="JU765_v2.g12857.t2"/>
    <property type="gene ID" value="JU765_v2.g12857"/>
</dbReference>
<dbReference type="Proteomes" id="UP000887576">
    <property type="component" value="Unplaced"/>
</dbReference>